<evidence type="ECO:0000313" key="2">
    <source>
        <dbReference type="EMBL" id="QRD90660.1"/>
    </source>
</evidence>
<reference evidence="3" key="1">
    <citation type="journal article" date="2021" name="G3 (Bethesda)">
        <title>Chromosome assembled and annotated genome sequence of Aspergillus flavus NRRL 3357.</title>
        <authorList>
            <person name="Skerker J.M."/>
            <person name="Pianalto K.M."/>
            <person name="Mondo S.J."/>
            <person name="Yang K."/>
            <person name="Arkin A.P."/>
            <person name="Keller N.P."/>
            <person name="Grigoriev I.V."/>
            <person name="Louise Glass N.L."/>
        </authorList>
    </citation>
    <scope>NUCLEOTIDE SEQUENCE [LARGE SCALE GENOMIC DNA]</scope>
    <source>
        <strain evidence="3">ATCC 200026 / FGSC A1120 / IAM 13836 / NRRL 3357 / JCM 12722 / SRRC 167</strain>
    </source>
</reference>
<accession>A0A7U2MVQ0</accession>
<keyword evidence="3" id="KW-1185">Reference proteome</keyword>
<gene>
    <name evidence="2" type="ORF">F9C07_10519</name>
</gene>
<dbReference type="AlphaFoldDB" id="A0A7U2MVQ0"/>
<dbReference type="EMBL" id="CP044618">
    <property type="protein sequence ID" value="QRD90660.1"/>
    <property type="molecule type" value="Genomic_DNA"/>
</dbReference>
<dbReference type="Proteomes" id="UP000596276">
    <property type="component" value="Chromosome 4"/>
</dbReference>
<dbReference type="VEuPathDB" id="FungiDB:AFLA_011791"/>
<evidence type="ECO:0000313" key="3">
    <source>
        <dbReference type="Proteomes" id="UP000596276"/>
    </source>
</evidence>
<dbReference type="VEuPathDB" id="FungiDB:F9C07_10519"/>
<feature type="region of interest" description="Disordered" evidence="1">
    <location>
        <begin position="69"/>
        <end position="146"/>
    </location>
</feature>
<proteinExistence type="predicted"/>
<sequence length="261" mass="28456">MTVERDLDRWGQVGVLRGSWTNDGLYKQAPEALIHPHHQSPLSPLLSSTMYRSLMLIALYISALAAAAPNPPSNEPDNQPPNQPVVGIRPPNQPVVGLPDNHPLNQPGAGSRPPNQPVVGLPDNHPLNQPGAGSRPPNQPANPLADQQDLSPARLATRNLHNNCQNIRIENPPPPLQNMDTANAQPRYATELTASPESEYWSDASTLRGSERRANLPRAPKPLLVGNCKKRDGQSRETKLSLDYCLGWREENGGTLVAESR</sequence>
<name>A0A7U2MVQ0_ASPFN</name>
<evidence type="ECO:0000256" key="1">
    <source>
        <dbReference type="SAM" id="MobiDB-lite"/>
    </source>
</evidence>
<feature type="compositionally biased region" description="Pro residues" evidence="1">
    <location>
        <begin position="69"/>
        <end position="83"/>
    </location>
</feature>
<protein>
    <submittedName>
        <fullName evidence="2">Uncharacterized protein</fullName>
    </submittedName>
</protein>
<dbReference type="OMA" id="CQNIRIE"/>
<organism evidence="2 3">
    <name type="scientific">Aspergillus flavus (strain ATCC 200026 / FGSC A1120 / IAM 13836 / NRRL 3357 / JCM 12722 / SRRC 167)</name>
    <dbReference type="NCBI Taxonomy" id="332952"/>
    <lineage>
        <taxon>Eukaryota</taxon>
        <taxon>Fungi</taxon>
        <taxon>Dikarya</taxon>
        <taxon>Ascomycota</taxon>
        <taxon>Pezizomycotina</taxon>
        <taxon>Eurotiomycetes</taxon>
        <taxon>Eurotiomycetidae</taxon>
        <taxon>Eurotiales</taxon>
        <taxon>Aspergillaceae</taxon>
        <taxon>Aspergillus</taxon>
        <taxon>Aspergillus subgen. Circumdati</taxon>
    </lineage>
</organism>